<dbReference type="GO" id="GO:0005096">
    <property type="term" value="F:GTPase activator activity"/>
    <property type="evidence" value="ECO:0007669"/>
    <property type="project" value="UniProtKB-KW"/>
</dbReference>
<dbReference type="PANTHER" id="PTHR13530">
    <property type="entry name" value="TBC1 DOMAIN FAMILY MEMBER 7"/>
    <property type="match status" value="1"/>
</dbReference>
<dbReference type="PROSITE" id="PS50086">
    <property type="entry name" value="TBC_RABGAP"/>
    <property type="match status" value="1"/>
</dbReference>
<protein>
    <recommendedName>
        <fullName evidence="4">TBC1 domain family member 7</fullName>
    </recommendedName>
</protein>
<dbReference type="InterPro" id="IPR035969">
    <property type="entry name" value="Rab-GAP_TBC_sf"/>
</dbReference>
<dbReference type="GO" id="GO:0031410">
    <property type="term" value="C:cytoplasmic vesicle"/>
    <property type="evidence" value="ECO:0007669"/>
    <property type="project" value="UniProtKB-SubCell"/>
</dbReference>
<dbReference type="SUPFAM" id="SSF47923">
    <property type="entry name" value="Ypt/Rab-GAP domain of gyp1p"/>
    <property type="match status" value="1"/>
</dbReference>
<reference evidence="12" key="1">
    <citation type="submission" date="2022-07" db="EMBL/GenBank/DDBJ databases">
        <authorList>
            <person name="Trinca V."/>
            <person name="Uliana J.V.C."/>
            <person name="Torres T.T."/>
            <person name="Ward R.J."/>
            <person name="Monesi N."/>
        </authorList>
    </citation>
    <scope>NUCLEOTIDE SEQUENCE</scope>
    <source>
        <strain evidence="12">HSMRA1968</strain>
        <tissue evidence="12">Whole embryos</tissue>
    </source>
</reference>
<evidence type="ECO:0000256" key="8">
    <source>
        <dbReference type="ARBA" id="ARBA00023228"/>
    </source>
</evidence>
<dbReference type="GO" id="GO:0005829">
    <property type="term" value="C:cytosol"/>
    <property type="evidence" value="ECO:0007669"/>
    <property type="project" value="UniProtKB-SubCell"/>
</dbReference>
<proteinExistence type="predicted"/>
<gene>
    <name evidence="12" type="primary">TBC1D7</name>
    <name evidence="12" type="ORF">Bhyg_10930</name>
</gene>
<dbReference type="GO" id="GO:0005765">
    <property type="term" value="C:lysosomal membrane"/>
    <property type="evidence" value="ECO:0007669"/>
    <property type="project" value="UniProtKB-SubCell"/>
</dbReference>
<dbReference type="InterPro" id="IPR043039">
    <property type="entry name" value="TBC1D7_dom2"/>
</dbReference>
<evidence type="ECO:0000256" key="2">
    <source>
        <dbReference type="ARBA" id="ARBA00004541"/>
    </source>
</evidence>
<dbReference type="InterPro" id="IPR000195">
    <property type="entry name" value="Rab-GAP-TBC_dom"/>
</dbReference>
<keyword evidence="6" id="KW-0963">Cytoplasm</keyword>
<keyword evidence="8" id="KW-0458">Lysosome</keyword>
<dbReference type="Gene3D" id="1.10.8.680">
    <property type="entry name" value="Ypt/Rab-GAP domain of gyp1p, domain 2"/>
    <property type="match status" value="1"/>
</dbReference>
<organism evidence="12 13">
    <name type="scientific">Pseudolycoriella hygida</name>
    <dbReference type="NCBI Taxonomy" id="35572"/>
    <lineage>
        <taxon>Eukaryota</taxon>
        <taxon>Metazoa</taxon>
        <taxon>Ecdysozoa</taxon>
        <taxon>Arthropoda</taxon>
        <taxon>Hexapoda</taxon>
        <taxon>Insecta</taxon>
        <taxon>Pterygota</taxon>
        <taxon>Neoptera</taxon>
        <taxon>Endopterygota</taxon>
        <taxon>Diptera</taxon>
        <taxon>Nematocera</taxon>
        <taxon>Sciaroidea</taxon>
        <taxon>Sciaridae</taxon>
        <taxon>Pseudolycoriella</taxon>
    </lineage>
</organism>
<dbReference type="GO" id="GO:0032007">
    <property type="term" value="P:negative regulation of TOR signaling"/>
    <property type="evidence" value="ECO:0007669"/>
    <property type="project" value="TreeGrafter"/>
</dbReference>
<accession>A0A9Q0MUD7</accession>
<evidence type="ECO:0000256" key="3">
    <source>
        <dbReference type="ARBA" id="ARBA00004656"/>
    </source>
</evidence>
<dbReference type="PANTHER" id="PTHR13530:SF3">
    <property type="entry name" value="TBC1 DOMAIN FAMILY MEMBER 7"/>
    <property type="match status" value="1"/>
</dbReference>
<evidence type="ECO:0000256" key="6">
    <source>
        <dbReference type="ARBA" id="ARBA00022490"/>
    </source>
</evidence>
<evidence type="ECO:0000313" key="13">
    <source>
        <dbReference type="Proteomes" id="UP001151699"/>
    </source>
</evidence>
<evidence type="ECO:0000256" key="5">
    <source>
        <dbReference type="ARBA" id="ARBA00022468"/>
    </source>
</evidence>
<dbReference type="Gene3D" id="1.10.10.750">
    <property type="entry name" value="Ypt/Rab-GAP domain of gyp1p, domain 1"/>
    <property type="match status" value="1"/>
</dbReference>
<feature type="domain" description="Rab-GAP TBC" evidence="11">
    <location>
        <begin position="49"/>
        <end position="228"/>
    </location>
</feature>
<name>A0A9Q0MUD7_9DIPT</name>
<comment type="caution">
    <text evidence="12">The sequence shown here is derived from an EMBL/GenBank/DDBJ whole genome shotgun (WGS) entry which is preliminary data.</text>
</comment>
<dbReference type="InterPro" id="IPR039842">
    <property type="entry name" value="TBC1D7"/>
</dbReference>
<dbReference type="OrthoDB" id="18718at2759"/>
<evidence type="ECO:0000256" key="10">
    <source>
        <dbReference type="ARBA" id="ARBA00046045"/>
    </source>
</evidence>
<evidence type="ECO:0000256" key="7">
    <source>
        <dbReference type="ARBA" id="ARBA00023136"/>
    </source>
</evidence>
<keyword evidence="7" id="KW-0472">Membrane</keyword>
<evidence type="ECO:0000313" key="12">
    <source>
        <dbReference type="EMBL" id="KAJ6638197.1"/>
    </source>
</evidence>
<dbReference type="Gene3D" id="1.10.472.80">
    <property type="entry name" value="Ypt/Rab-GAP domain of gyp1p, domain 3"/>
    <property type="match status" value="1"/>
</dbReference>
<keyword evidence="13" id="KW-1185">Reference proteome</keyword>
<evidence type="ECO:0000256" key="9">
    <source>
        <dbReference type="ARBA" id="ARBA00023329"/>
    </source>
</evidence>
<evidence type="ECO:0000259" key="11">
    <source>
        <dbReference type="PROSITE" id="PS50086"/>
    </source>
</evidence>
<dbReference type="AlphaFoldDB" id="A0A9Q0MUD7"/>
<evidence type="ECO:0000256" key="4">
    <source>
        <dbReference type="ARBA" id="ARBA00015455"/>
    </source>
</evidence>
<comment type="subcellular location">
    <subcellularLocation>
        <location evidence="1">Cytoplasm</location>
        <location evidence="1">Cytosol</location>
    </subcellularLocation>
    <subcellularLocation>
        <location evidence="2">Cytoplasmic vesicle</location>
    </subcellularLocation>
    <subcellularLocation>
        <location evidence="3">Lysosome membrane</location>
    </subcellularLocation>
</comment>
<dbReference type="Proteomes" id="UP001151699">
    <property type="component" value="Chromosome X"/>
</dbReference>
<dbReference type="Pfam" id="PF00566">
    <property type="entry name" value="RabGAP-TBC"/>
    <property type="match status" value="1"/>
</dbReference>
<keyword evidence="5" id="KW-0343">GTPase activation</keyword>
<keyword evidence="9" id="KW-0968">Cytoplasmic vesicle</keyword>
<sequence length="292" mass="34509">MATDERNFRSTYYEKVGCRSVEEKRSLEILLKEKPLNRTKLKQFCLRFTVPSVHRALLWNLLLGLAPVFCDSHDYVMAQWSMVYEDLLRALKVLRLIDDKTTKSRIFYAMWLLENRKLKAGVNINVENTFVDITEVLNGSSISENDVDLYWIAKGFYNITREISHDFLKMKELTYVLLEKEDHAMFKHLTSLDIFHTLPMEKWYSSCFAGVLPKLSLIRIWDKICGKSKKIIVFVFIVLFNTQRVKLFRFKTVKEVLDHIDTIKENQEKGDLIVTKSIELWQQNRSHRSQND</sequence>
<evidence type="ECO:0000256" key="1">
    <source>
        <dbReference type="ARBA" id="ARBA00004514"/>
    </source>
</evidence>
<comment type="function">
    <text evidence="10">Non-catalytic component of the TSC-TBC complex, a multiprotein complex that acts as a negative regulator of the canonical mTORC1 complex, an evolutionarily conserved central nutrient sensor that stimulates anabolic reactions and macromolecule biosynthesis to promote cellular biomass generation and growth. The TSC-TBC complex acts as a GTPase-activating protein (GAP) for the small GTPase RHEB, a direct activator of the protein kinase activity of mTORC1. In absence of nutrients, the TSC-TBC complex inhibits mTORC1, thereby preventing phosphorylation of ribosomal protein S6 kinase (RPS6KB1 and RPS6KB2) and EIF4EBP1 (4E-BP1) by the mTORC1 signaling. The TSC-TBC complex is inactivated in response to nutrients, relieving inhibition of mTORC1.</text>
</comment>
<dbReference type="EMBL" id="WJQU01000003">
    <property type="protein sequence ID" value="KAJ6638197.1"/>
    <property type="molecule type" value="Genomic_DNA"/>
</dbReference>